<comment type="similarity">
    <text evidence="1">Belongs to the RecO family.</text>
</comment>
<dbReference type="AlphaFoldDB" id="A0A2M8KUV0"/>
<dbReference type="SUPFAM" id="SSF57863">
    <property type="entry name" value="ArfGap/RecO-like zinc finger"/>
    <property type="match status" value="1"/>
</dbReference>
<dbReference type="InterPro" id="IPR022572">
    <property type="entry name" value="DNA_rep/recomb_RecO_N"/>
</dbReference>
<protein>
    <recommendedName>
        <fullName evidence="2">DNA repair protein RecO</fullName>
    </recommendedName>
    <alternativeName>
        <fullName evidence="6">Recombination protein O</fullName>
    </alternativeName>
</protein>
<dbReference type="PANTHER" id="PTHR33991">
    <property type="entry name" value="DNA REPAIR PROTEIN RECO"/>
    <property type="match status" value="1"/>
</dbReference>
<sequence>MEKQSWEGIVLRKGRSKERDQLLVIFNKEKGKQFVLAKGANSITSRRVGIIDTFNVIRFDVAEHAGYAYLRNVDLVSRLQVLKDNSGKRTSMLLAMDVLNRLLPVEEPETELYEDMQQYLRALAVSHHTKQVTYHFLVTILTTLGYYHDDIITFDDILRTVEEITQRDIRRTWKFLDATYA</sequence>
<dbReference type="Proteomes" id="UP000231569">
    <property type="component" value="Unassembled WGS sequence"/>
</dbReference>
<organism evidence="8 9">
    <name type="scientific">Candidatus Roizmanbacteria bacterium CG10_big_fil_rev_8_21_14_0_10_45_7</name>
    <dbReference type="NCBI Taxonomy" id="1974854"/>
    <lineage>
        <taxon>Bacteria</taxon>
        <taxon>Candidatus Roizmaniibacteriota</taxon>
    </lineage>
</organism>
<dbReference type="PANTHER" id="PTHR33991:SF1">
    <property type="entry name" value="DNA REPAIR PROTEIN RECO"/>
    <property type="match status" value="1"/>
</dbReference>
<dbReference type="Pfam" id="PF02565">
    <property type="entry name" value="RecO_C"/>
    <property type="match status" value="1"/>
</dbReference>
<name>A0A2M8KUV0_9BACT</name>
<keyword evidence="5" id="KW-0234">DNA repair</keyword>
<dbReference type="GO" id="GO:0006310">
    <property type="term" value="P:DNA recombination"/>
    <property type="evidence" value="ECO:0007669"/>
    <property type="project" value="UniProtKB-KW"/>
</dbReference>
<evidence type="ECO:0000256" key="3">
    <source>
        <dbReference type="ARBA" id="ARBA00022763"/>
    </source>
</evidence>
<keyword evidence="4" id="KW-0233">DNA recombination</keyword>
<dbReference type="GO" id="GO:0043590">
    <property type="term" value="C:bacterial nucleoid"/>
    <property type="evidence" value="ECO:0007669"/>
    <property type="project" value="TreeGrafter"/>
</dbReference>
<dbReference type="EMBL" id="PFEE01000040">
    <property type="protein sequence ID" value="PJE63705.1"/>
    <property type="molecule type" value="Genomic_DNA"/>
</dbReference>
<dbReference type="Gene3D" id="1.20.1440.120">
    <property type="entry name" value="Recombination protein O, C-terminal domain"/>
    <property type="match status" value="1"/>
</dbReference>
<dbReference type="NCBIfam" id="TIGR00613">
    <property type="entry name" value="reco"/>
    <property type="match status" value="1"/>
</dbReference>
<evidence type="ECO:0000256" key="6">
    <source>
        <dbReference type="ARBA" id="ARBA00033409"/>
    </source>
</evidence>
<dbReference type="InterPro" id="IPR012340">
    <property type="entry name" value="NA-bd_OB-fold"/>
</dbReference>
<dbReference type="Gene3D" id="2.40.50.140">
    <property type="entry name" value="Nucleic acid-binding proteins"/>
    <property type="match status" value="1"/>
</dbReference>
<dbReference type="GO" id="GO:0006302">
    <property type="term" value="P:double-strand break repair"/>
    <property type="evidence" value="ECO:0007669"/>
    <property type="project" value="TreeGrafter"/>
</dbReference>
<feature type="domain" description="DNA replication/recombination mediator RecO N-terminal" evidence="7">
    <location>
        <begin position="4"/>
        <end position="77"/>
    </location>
</feature>
<evidence type="ECO:0000259" key="7">
    <source>
        <dbReference type="Pfam" id="PF11967"/>
    </source>
</evidence>
<comment type="caution">
    <text evidence="8">The sequence shown here is derived from an EMBL/GenBank/DDBJ whole genome shotgun (WGS) entry which is preliminary data.</text>
</comment>
<evidence type="ECO:0000256" key="5">
    <source>
        <dbReference type="ARBA" id="ARBA00023204"/>
    </source>
</evidence>
<evidence type="ECO:0000256" key="4">
    <source>
        <dbReference type="ARBA" id="ARBA00023172"/>
    </source>
</evidence>
<reference evidence="9" key="1">
    <citation type="submission" date="2017-09" db="EMBL/GenBank/DDBJ databases">
        <title>Depth-based differentiation of microbial function through sediment-hosted aquifers and enrichment of novel symbionts in the deep terrestrial subsurface.</title>
        <authorList>
            <person name="Probst A.J."/>
            <person name="Ladd B."/>
            <person name="Jarett J.K."/>
            <person name="Geller-Mcgrath D.E."/>
            <person name="Sieber C.M.K."/>
            <person name="Emerson J.B."/>
            <person name="Anantharaman K."/>
            <person name="Thomas B.C."/>
            <person name="Malmstrom R."/>
            <person name="Stieglmeier M."/>
            <person name="Klingl A."/>
            <person name="Woyke T."/>
            <person name="Ryan C.M."/>
            <person name="Banfield J.F."/>
        </authorList>
    </citation>
    <scope>NUCLEOTIDE SEQUENCE [LARGE SCALE GENOMIC DNA]</scope>
</reference>
<gene>
    <name evidence="8" type="primary">recO</name>
    <name evidence="8" type="ORF">COU89_01860</name>
</gene>
<evidence type="ECO:0000256" key="2">
    <source>
        <dbReference type="ARBA" id="ARBA00021310"/>
    </source>
</evidence>
<dbReference type="InterPro" id="IPR037278">
    <property type="entry name" value="ARFGAP/RecO"/>
</dbReference>
<dbReference type="SUPFAM" id="SSF50249">
    <property type="entry name" value="Nucleic acid-binding proteins"/>
    <property type="match status" value="1"/>
</dbReference>
<dbReference type="InterPro" id="IPR003717">
    <property type="entry name" value="RecO"/>
</dbReference>
<evidence type="ECO:0000313" key="8">
    <source>
        <dbReference type="EMBL" id="PJE63705.1"/>
    </source>
</evidence>
<accession>A0A2M8KUV0</accession>
<proteinExistence type="inferred from homology"/>
<dbReference type="Pfam" id="PF11967">
    <property type="entry name" value="RecO_N"/>
    <property type="match status" value="1"/>
</dbReference>
<evidence type="ECO:0000256" key="1">
    <source>
        <dbReference type="ARBA" id="ARBA00007452"/>
    </source>
</evidence>
<dbReference type="InterPro" id="IPR042242">
    <property type="entry name" value="RecO_C"/>
</dbReference>
<evidence type="ECO:0000313" key="9">
    <source>
        <dbReference type="Proteomes" id="UP000231569"/>
    </source>
</evidence>
<keyword evidence="3" id="KW-0227">DNA damage</keyword>